<keyword evidence="2" id="KW-1185">Reference proteome</keyword>
<proteinExistence type="predicted"/>
<evidence type="ECO:0000313" key="1">
    <source>
        <dbReference type="EMBL" id="KAH7672187.1"/>
    </source>
</evidence>
<dbReference type="EMBL" id="CM037019">
    <property type="protein sequence ID" value="KAH7672187.1"/>
    <property type="molecule type" value="Genomic_DNA"/>
</dbReference>
<evidence type="ECO:0000313" key="2">
    <source>
        <dbReference type="Proteomes" id="UP000827976"/>
    </source>
</evidence>
<comment type="caution">
    <text evidence="1">The sequence shown here is derived from an EMBL/GenBank/DDBJ whole genome shotgun (WGS) entry which is preliminary data.</text>
</comment>
<gene>
    <name evidence="1" type="ORF">IHE45_09G038200</name>
</gene>
<dbReference type="Proteomes" id="UP000827976">
    <property type="component" value="Chromosome 9"/>
</dbReference>
<accession>A0ACB7VE59</accession>
<organism evidence="1 2">
    <name type="scientific">Dioscorea alata</name>
    <name type="common">Purple yam</name>
    <dbReference type="NCBI Taxonomy" id="55571"/>
    <lineage>
        <taxon>Eukaryota</taxon>
        <taxon>Viridiplantae</taxon>
        <taxon>Streptophyta</taxon>
        <taxon>Embryophyta</taxon>
        <taxon>Tracheophyta</taxon>
        <taxon>Spermatophyta</taxon>
        <taxon>Magnoliopsida</taxon>
        <taxon>Liliopsida</taxon>
        <taxon>Dioscoreales</taxon>
        <taxon>Dioscoreaceae</taxon>
        <taxon>Dioscorea</taxon>
    </lineage>
</organism>
<protein>
    <submittedName>
        <fullName evidence="1">P-loop containing nucleoside triphosphate hydrolase protein</fullName>
    </submittedName>
</protein>
<reference evidence="2" key="1">
    <citation type="journal article" date="2022" name="Nat. Commun.">
        <title>Chromosome evolution and the genetic basis of agronomically important traits in greater yam.</title>
        <authorList>
            <person name="Bredeson J.V."/>
            <person name="Lyons J.B."/>
            <person name="Oniyinde I.O."/>
            <person name="Okereke N.R."/>
            <person name="Kolade O."/>
            <person name="Nnabue I."/>
            <person name="Nwadili C.O."/>
            <person name="Hribova E."/>
            <person name="Parker M."/>
            <person name="Nwogha J."/>
            <person name="Shu S."/>
            <person name="Carlson J."/>
            <person name="Kariba R."/>
            <person name="Muthemba S."/>
            <person name="Knop K."/>
            <person name="Barton G.J."/>
            <person name="Sherwood A.V."/>
            <person name="Lopez-Montes A."/>
            <person name="Asiedu R."/>
            <person name="Jamnadass R."/>
            <person name="Muchugi A."/>
            <person name="Goodstein D."/>
            <person name="Egesi C.N."/>
            <person name="Featherston J."/>
            <person name="Asfaw A."/>
            <person name="Simpson G.G."/>
            <person name="Dolezel J."/>
            <person name="Hendre P.S."/>
            <person name="Van Deynze A."/>
            <person name="Kumar P.L."/>
            <person name="Obidiegwu J.E."/>
            <person name="Bhattacharjee R."/>
            <person name="Rokhsar D.S."/>
        </authorList>
    </citation>
    <scope>NUCLEOTIDE SEQUENCE [LARGE SCALE GENOMIC DNA]</scope>
    <source>
        <strain evidence="2">cv. TDa95/00328</strain>
    </source>
</reference>
<keyword evidence="1" id="KW-0378">Hydrolase</keyword>
<sequence>MDLVKLCLSPLCSCMQSPVVRQDMSYVFSTEEKLDDLEDAMKDLMAKKMDIQRKLDDPQNKGKLLDNQLQRWFHKVGEKDDNVKQLLDEHSKGTCVAGSCFLNCFSRYRISSAAIKLKEEINQLKAEQLVISLVEIPPPKPVPASHRIVGKGIASKLDTICSYLTDETFGMLGVWGMGGVGKTTLLRKIQSLLDNANMGFNHVLFIVASQNIQLEKLMEEIAKKLQLPSSAGKEDILNVLKISNFVLLLDDIWEEIDLTSLGIPHPCGDHNSTKQYRYKVVFSTRSEDVCARMGASKRIRVECLEPDEAWDLFKDNVNSDVIELDEGINKIAKQVMNECSGLPLALKVIGKAMSNKKTLPEWKFVLRSLASSSTKVVQGMEESLFPILKFSYDNLPDNVKNCFLSASMLQGRPKFKLLECWMGLGLIDDFVYLQEAFDKVEYILKILEESCFLYFSHDGYMCFHDVIYEMAIWIASDCGMNRNKWIVKDYYGFTEIPTNDTENWRFANRVITGGDMELLPILSHQCPDLLCLMILESFLLKNIPQGFFPQMPNLIYLDLSRTGIKELPKDIKCLVNLQYLNISFTNISSLPKELVYLNKLRYLLCRDLRRLSKVEDGLISRLHKLQIIDLYPYGWVESEELKVLKKHKSIKAIGMRVVSQEVLQQLSCLPTTQLCIENLENLISLPFDTLSCKNHGFLHALQIKSCPQLERLVMNGIETHLNDLIIYDVKKLQNIIWTDLSPPEFFHMLKRLFIHRCNSASFSWVLHLPCLSELNIEDCAEIETLFYVEEREIQEVSERPMFPALQSLVLTNLPKLVSISNVALDFTQLSWLSVHECLNLKKLPFKPRNNEKIFNIACEKEWWESLQWDDATIPSPFSPDYSTIIWLDEYSE</sequence>
<name>A0ACB7VE59_DIOAL</name>